<gene>
    <name evidence="14" type="ORF">LASUN_02340</name>
</gene>
<dbReference type="PANTHER" id="PTHR43221">
    <property type="entry name" value="PROTEASE HTPX"/>
    <property type="match status" value="1"/>
</dbReference>
<evidence type="ECO:0000313" key="15">
    <source>
        <dbReference type="Proteomes" id="UP000177010"/>
    </source>
</evidence>
<evidence type="ECO:0000256" key="12">
    <source>
        <dbReference type="SAM" id="Phobius"/>
    </source>
</evidence>
<comment type="subcellular location">
    <subcellularLocation>
        <location evidence="1">Cell membrane</location>
        <topology evidence="1">Multi-pass membrane protein</topology>
    </subcellularLocation>
</comment>
<evidence type="ECO:0000256" key="3">
    <source>
        <dbReference type="ARBA" id="ARBA00022670"/>
    </source>
</evidence>
<evidence type="ECO:0000259" key="13">
    <source>
        <dbReference type="Pfam" id="PF01435"/>
    </source>
</evidence>
<dbReference type="PANTHER" id="PTHR43221:SF1">
    <property type="entry name" value="PROTEASE HTPX"/>
    <property type="match status" value="1"/>
</dbReference>
<evidence type="ECO:0000256" key="5">
    <source>
        <dbReference type="ARBA" id="ARBA00022723"/>
    </source>
</evidence>
<protein>
    <recommendedName>
        <fullName evidence="13">Peptidase M48 domain-containing protein</fullName>
    </recommendedName>
</protein>
<comment type="similarity">
    <text evidence="11">Belongs to the peptidase M48 family.</text>
</comment>
<evidence type="ECO:0000313" key="14">
    <source>
        <dbReference type="EMBL" id="OFA13235.1"/>
    </source>
</evidence>
<keyword evidence="8 12" id="KW-1133">Transmembrane helix</keyword>
<dbReference type="Pfam" id="PF01435">
    <property type="entry name" value="Peptidase_M48"/>
    <property type="match status" value="1"/>
</dbReference>
<evidence type="ECO:0000256" key="10">
    <source>
        <dbReference type="ARBA" id="ARBA00023136"/>
    </source>
</evidence>
<feature type="domain" description="Peptidase M48" evidence="13">
    <location>
        <begin position="91"/>
        <end position="330"/>
    </location>
</feature>
<dbReference type="AlphaFoldDB" id="A0A1E7XJG5"/>
<evidence type="ECO:0000256" key="9">
    <source>
        <dbReference type="ARBA" id="ARBA00023049"/>
    </source>
</evidence>
<evidence type="ECO:0000256" key="1">
    <source>
        <dbReference type="ARBA" id="ARBA00004651"/>
    </source>
</evidence>
<keyword evidence="9 11" id="KW-0482">Metalloprotease</keyword>
<keyword evidence="2" id="KW-1003">Cell membrane</keyword>
<keyword evidence="10 12" id="KW-0472">Membrane</keyword>
<dbReference type="GO" id="GO:0006508">
    <property type="term" value="P:proteolysis"/>
    <property type="evidence" value="ECO:0007669"/>
    <property type="project" value="UniProtKB-KW"/>
</dbReference>
<dbReference type="CDD" id="cd07340">
    <property type="entry name" value="M48B_Htpx_like"/>
    <property type="match status" value="1"/>
</dbReference>
<evidence type="ECO:0000256" key="2">
    <source>
        <dbReference type="ARBA" id="ARBA00022475"/>
    </source>
</evidence>
<sequence length="335" mass="36705">MDTINQQVQQNRRRTWSVMAVFVVLIAIIGFLIGLVFALATDDEGSIDWIIPTYTMVGFLIGAGLYSLFVYTQVTNILMRSANAHQLQESDDPELFNIVSDLAMVAHIPMPAIYQTDDPSPNAFATGRDPKHAAVAVTKGLREMMNREELEGVLAHEISHIKNYDIRVSSITVALTTFIAGAGTVLIVAGIGLIRGGRWFSWFGSDSDSDSKGGWAIAIGILTFGLIMWLGGWVIRIIGVPVAQILQFSVSRQRESLADVSGVNLTRDPQGLIDALTLLKNDSTPTDNPTAKGAALYINEPVTRQGKTPFLVKMFDTHPPLDERIARLKRLLGEK</sequence>
<keyword evidence="3 11" id="KW-0645">Protease</keyword>
<keyword evidence="6 11" id="KW-0378">Hydrolase</keyword>
<organism evidence="14 15">
    <name type="scientific">Lentilactobacillus sunkii</name>
    <dbReference type="NCBI Taxonomy" id="481719"/>
    <lineage>
        <taxon>Bacteria</taxon>
        <taxon>Bacillati</taxon>
        <taxon>Bacillota</taxon>
        <taxon>Bacilli</taxon>
        <taxon>Lactobacillales</taxon>
        <taxon>Lactobacillaceae</taxon>
        <taxon>Lentilactobacillus</taxon>
    </lineage>
</organism>
<comment type="cofactor">
    <cofactor evidence="11">
        <name>Zn(2+)</name>
        <dbReference type="ChEBI" id="CHEBI:29105"/>
    </cofactor>
    <text evidence="11">Binds 1 zinc ion per subunit.</text>
</comment>
<evidence type="ECO:0000256" key="6">
    <source>
        <dbReference type="ARBA" id="ARBA00022801"/>
    </source>
</evidence>
<evidence type="ECO:0000256" key="4">
    <source>
        <dbReference type="ARBA" id="ARBA00022692"/>
    </source>
</evidence>
<evidence type="ECO:0000256" key="8">
    <source>
        <dbReference type="ARBA" id="ARBA00022989"/>
    </source>
</evidence>
<keyword evidence="4 12" id="KW-0812">Transmembrane</keyword>
<reference evidence="14 15" key="1">
    <citation type="submission" date="2016-09" db="EMBL/GenBank/DDBJ databases">
        <title>Genome Sequence of Lactobacillus sunkii Strain CG01.</title>
        <authorList>
            <person name="Poehlein A."/>
            <person name="Gabris C."/>
            <person name="Bengelsdorf F.R."/>
            <person name="Duerre P."/>
            <person name="Daniel R."/>
        </authorList>
    </citation>
    <scope>NUCLEOTIDE SEQUENCE [LARGE SCALE GENOMIC DNA]</scope>
    <source>
        <strain evidence="14 15">CG_D</strain>
    </source>
</reference>
<dbReference type="InterPro" id="IPR001915">
    <property type="entry name" value="Peptidase_M48"/>
</dbReference>
<feature type="transmembrane region" description="Helical" evidence="12">
    <location>
        <begin position="16"/>
        <end position="39"/>
    </location>
</feature>
<feature type="transmembrane region" description="Helical" evidence="12">
    <location>
        <begin position="51"/>
        <end position="71"/>
    </location>
</feature>
<dbReference type="GO" id="GO:0005886">
    <property type="term" value="C:plasma membrane"/>
    <property type="evidence" value="ECO:0007669"/>
    <property type="project" value="UniProtKB-SubCell"/>
</dbReference>
<name>A0A1E7XJG5_9LACO</name>
<dbReference type="STRING" id="481719.LASUN_02340"/>
<dbReference type="RefSeq" id="WP_057824753.1">
    <property type="nucleotide sequence ID" value="NZ_JAZHVW010000006.1"/>
</dbReference>
<keyword evidence="5" id="KW-0479">Metal-binding</keyword>
<dbReference type="Proteomes" id="UP000177010">
    <property type="component" value="Unassembled WGS sequence"/>
</dbReference>
<dbReference type="InterPro" id="IPR050083">
    <property type="entry name" value="HtpX_protease"/>
</dbReference>
<dbReference type="GO" id="GO:0004222">
    <property type="term" value="F:metalloendopeptidase activity"/>
    <property type="evidence" value="ECO:0007669"/>
    <property type="project" value="InterPro"/>
</dbReference>
<feature type="transmembrane region" description="Helical" evidence="12">
    <location>
        <begin position="214"/>
        <end position="235"/>
    </location>
</feature>
<proteinExistence type="inferred from homology"/>
<dbReference type="EMBL" id="MIQE01000002">
    <property type="protein sequence ID" value="OFA13235.1"/>
    <property type="molecule type" value="Genomic_DNA"/>
</dbReference>
<feature type="transmembrane region" description="Helical" evidence="12">
    <location>
        <begin position="171"/>
        <end position="194"/>
    </location>
</feature>
<evidence type="ECO:0000256" key="11">
    <source>
        <dbReference type="RuleBase" id="RU003983"/>
    </source>
</evidence>
<accession>A0A1E7XJG5</accession>
<keyword evidence="7 11" id="KW-0862">Zinc</keyword>
<dbReference type="GO" id="GO:0046872">
    <property type="term" value="F:metal ion binding"/>
    <property type="evidence" value="ECO:0007669"/>
    <property type="project" value="UniProtKB-KW"/>
</dbReference>
<evidence type="ECO:0000256" key="7">
    <source>
        <dbReference type="ARBA" id="ARBA00022833"/>
    </source>
</evidence>
<comment type="caution">
    <text evidence="14">The sequence shown here is derived from an EMBL/GenBank/DDBJ whole genome shotgun (WGS) entry which is preliminary data.</text>
</comment>
<dbReference type="Gene3D" id="3.30.2010.10">
    <property type="entry name" value="Metalloproteases ('zincins'), catalytic domain"/>
    <property type="match status" value="1"/>
</dbReference>